<dbReference type="CDD" id="cd00616">
    <property type="entry name" value="AHBA_syn"/>
    <property type="match status" value="1"/>
</dbReference>
<dbReference type="GO" id="GO:0000271">
    <property type="term" value="P:polysaccharide biosynthetic process"/>
    <property type="evidence" value="ECO:0007669"/>
    <property type="project" value="TreeGrafter"/>
</dbReference>
<feature type="modified residue" description="N6-(pyridoxal phosphate)lysine" evidence="4">
    <location>
        <position position="185"/>
    </location>
</feature>
<evidence type="ECO:0000256" key="5">
    <source>
        <dbReference type="RuleBase" id="RU004508"/>
    </source>
</evidence>
<dbReference type="PANTHER" id="PTHR30244:SF36">
    <property type="entry name" value="3-OXO-GLUCOSE-6-PHOSPHATE:GLUTAMATE AMINOTRANSFERASE"/>
    <property type="match status" value="1"/>
</dbReference>
<gene>
    <name evidence="6" type="ORF">GND95_05470</name>
</gene>
<evidence type="ECO:0000313" key="6">
    <source>
        <dbReference type="EMBL" id="KAE9635595.1"/>
    </source>
</evidence>
<evidence type="ECO:0000256" key="4">
    <source>
        <dbReference type="PIRSR" id="PIRSR000390-2"/>
    </source>
</evidence>
<keyword evidence="7" id="KW-1185">Reference proteome</keyword>
<comment type="caution">
    <text evidence="6">The sequence shown here is derived from an EMBL/GenBank/DDBJ whole genome shotgun (WGS) entry which is preliminary data.</text>
</comment>
<keyword evidence="1 4" id="KW-0663">Pyridoxal phosphate</keyword>
<dbReference type="Pfam" id="PF01041">
    <property type="entry name" value="DegT_DnrJ_EryC1"/>
    <property type="match status" value="1"/>
</dbReference>
<dbReference type="GO" id="GO:0030170">
    <property type="term" value="F:pyridoxal phosphate binding"/>
    <property type="evidence" value="ECO:0007669"/>
    <property type="project" value="TreeGrafter"/>
</dbReference>
<dbReference type="Gene3D" id="3.40.640.10">
    <property type="entry name" value="Type I PLP-dependent aspartate aminotransferase-like (Major domain)"/>
    <property type="match status" value="1"/>
</dbReference>
<dbReference type="FunFam" id="3.40.640.10:FF:000089">
    <property type="entry name" value="Aminotransferase, DegT/DnrJ/EryC1/StrS family"/>
    <property type="match status" value="1"/>
</dbReference>
<dbReference type="Proteomes" id="UP000483018">
    <property type="component" value="Unassembled WGS sequence"/>
</dbReference>
<dbReference type="OrthoDB" id="9810913at2"/>
<comment type="similarity">
    <text evidence="2 5">Belongs to the DegT/DnrJ/EryC1 family.</text>
</comment>
<dbReference type="EMBL" id="WSLF01000003">
    <property type="protein sequence ID" value="KAE9635595.1"/>
    <property type="molecule type" value="Genomic_DNA"/>
</dbReference>
<name>A0A7C8HIG8_9FIRM</name>
<protein>
    <submittedName>
        <fullName evidence="6">Aminotransferase class V-fold PLP-dependent enzyme</fullName>
    </submittedName>
</protein>
<dbReference type="RefSeq" id="WP_158739842.1">
    <property type="nucleotide sequence ID" value="NZ_WSLF01000003.1"/>
</dbReference>
<dbReference type="PIRSF" id="PIRSF000390">
    <property type="entry name" value="PLP_StrS"/>
    <property type="match status" value="1"/>
</dbReference>
<dbReference type="InterPro" id="IPR015421">
    <property type="entry name" value="PyrdxlP-dep_Trfase_major"/>
</dbReference>
<keyword evidence="6" id="KW-0032">Aminotransferase</keyword>
<proteinExistence type="inferred from homology"/>
<feature type="active site" description="Proton acceptor" evidence="3">
    <location>
        <position position="185"/>
    </location>
</feature>
<dbReference type="PANTHER" id="PTHR30244">
    <property type="entry name" value="TRANSAMINASE"/>
    <property type="match status" value="1"/>
</dbReference>
<reference evidence="6 7" key="1">
    <citation type="submission" date="2019-12" db="EMBL/GenBank/DDBJ databases">
        <title>Defluviitalea raffinosedens, isolated from a biogas fermenter, genome sequencing and characterization.</title>
        <authorList>
            <person name="Rettenmaier R."/>
            <person name="Schneider M."/>
            <person name="Neuhaus K."/>
            <person name="Liebl W."/>
            <person name="Zverlov V."/>
        </authorList>
    </citation>
    <scope>NUCLEOTIDE SEQUENCE [LARGE SCALE GENOMIC DNA]</scope>
    <source>
        <strain evidence="6 7">249c-K6</strain>
    </source>
</reference>
<dbReference type="InterPro" id="IPR015424">
    <property type="entry name" value="PyrdxlP-dep_Trfase"/>
</dbReference>
<dbReference type="Gene3D" id="3.90.1150.10">
    <property type="entry name" value="Aspartate Aminotransferase, domain 1"/>
    <property type="match status" value="1"/>
</dbReference>
<keyword evidence="6" id="KW-0808">Transferase</keyword>
<sequence>MIPLLDLKKQYETIKNEIDERLQKVISSAQYIMGEEIRILEKKMEEYIGCKYAITCANGTDALVLALHALNIGDGDEVITSPFTFFATAEAISRVGAKPVFVDIKKDTYNIDPDKIEEKINKNTKAILPVHIFGQPANMDEIMTIANKYNLYVIEDACQAIGAEYKGKKVGNIGTIGCFSFFPTKNLGAFGDGGMITTNDETLAALIKALRVHGSGELGRSAYNLINGIKEEQEENIDIEDKTVYDAAKYYNYFIGYNSRLDNIQAAILNVKIKYLDEWNASRRRLAEYYTENLKDTHLITPMVHHDVNSVFHLYILQSENRDELTLYLKEKGIATGIYYPVPLHLQNVYKNLGYQKGDLPVSEYLSCRTFAIPLYPELSKAEQDYVINAIFDFEKSR</sequence>
<organism evidence="6 7">
    <name type="scientific">Defluviitalea raffinosedens</name>
    <dbReference type="NCBI Taxonomy" id="1450156"/>
    <lineage>
        <taxon>Bacteria</taxon>
        <taxon>Bacillati</taxon>
        <taxon>Bacillota</taxon>
        <taxon>Clostridia</taxon>
        <taxon>Lachnospirales</taxon>
        <taxon>Defluviitaleaceae</taxon>
        <taxon>Defluviitalea</taxon>
    </lineage>
</organism>
<dbReference type="AlphaFoldDB" id="A0A7C8HIG8"/>
<dbReference type="GO" id="GO:0008483">
    <property type="term" value="F:transaminase activity"/>
    <property type="evidence" value="ECO:0007669"/>
    <property type="project" value="UniProtKB-KW"/>
</dbReference>
<evidence type="ECO:0000256" key="2">
    <source>
        <dbReference type="ARBA" id="ARBA00037999"/>
    </source>
</evidence>
<evidence type="ECO:0000256" key="1">
    <source>
        <dbReference type="ARBA" id="ARBA00022898"/>
    </source>
</evidence>
<dbReference type="InterPro" id="IPR000653">
    <property type="entry name" value="DegT/StrS_aminotransferase"/>
</dbReference>
<dbReference type="SUPFAM" id="SSF53383">
    <property type="entry name" value="PLP-dependent transferases"/>
    <property type="match status" value="1"/>
</dbReference>
<evidence type="ECO:0000256" key="3">
    <source>
        <dbReference type="PIRSR" id="PIRSR000390-1"/>
    </source>
</evidence>
<evidence type="ECO:0000313" key="7">
    <source>
        <dbReference type="Proteomes" id="UP000483018"/>
    </source>
</evidence>
<accession>A0A7C8HIG8</accession>
<dbReference type="InterPro" id="IPR015422">
    <property type="entry name" value="PyrdxlP-dep_Trfase_small"/>
</dbReference>